<dbReference type="PANTHER" id="PTHR14221">
    <property type="entry name" value="WD REPEAT DOMAIN 44"/>
    <property type="match status" value="1"/>
</dbReference>
<dbReference type="InterPro" id="IPR015943">
    <property type="entry name" value="WD40/YVTN_repeat-like_dom_sf"/>
</dbReference>
<dbReference type="STRING" id="56857.A0A200QWB6"/>
<feature type="repeat" description="WD" evidence="3">
    <location>
        <begin position="400"/>
        <end position="440"/>
    </location>
</feature>
<dbReference type="InterPro" id="IPR036322">
    <property type="entry name" value="WD40_repeat_dom_sf"/>
</dbReference>
<dbReference type="PROSITE" id="PS50082">
    <property type="entry name" value="WD_REPEATS_2"/>
    <property type="match status" value="4"/>
</dbReference>
<comment type="caution">
    <text evidence="4">The sequence shown here is derived from an EMBL/GenBank/DDBJ whole genome shotgun (WGS) entry which is preliminary data.</text>
</comment>
<keyword evidence="2" id="KW-0677">Repeat</keyword>
<feature type="repeat" description="WD" evidence="3">
    <location>
        <begin position="296"/>
        <end position="337"/>
    </location>
</feature>
<evidence type="ECO:0000256" key="3">
    <source>
        <dbReference type="PROSITE-ProRule" id="PRU00221"/>
    </source>
</evidence>
<dbReference type="Gene3D" id="2.130.10.10">
    <property type="entry name" value="YVTN repeat-like/Quinoprotein amine dehydrogenase"/>
    <property type="match status" value="1"/>
</dbReference>
<dbReference type="PROSITE" id="PS50294">
    <property type="entry name" value="WD_REPEATS_REGION"/>
    <property type="match status" value="3"/>
</dbReference>
<dbReference type="PRINTS" id="PR00320">
    <property type="entry name" value="GPROTEINBRPT"/>
</dbReference>
<organism evidence="4 5">
    <name type="scientific">Macleaya cordata</name>
    <name type="common">Five-seeded plume-poppy</name>
    <name type="synonym">Bocconia cordata</name>
    <dbReference type="NCBI Taxonomy" id="56857"/>
    <lineage>
        <taxon>Eukaryota</taxon>
        <taxon>Viridiplantae</taxon>
        <taxon>Streptophyta</taxon>
        <taxon>Embryophyta</taxon>
        <taxon>Tracheophyta</taxon>
        <taxon>Spermatophyta</taxon>
        <taxon>Magnoliopsida</taxon>
        <taxon>Ranunculales</taxon>
        <taxon>Papaveraceae</taxon>
        <taxon>Papaveroideae</taxon>
        <taxon>Macleaya</taxon>
    </lineage>
</organism>
<keyword evidence="1 3" id="KW-0853">WD repeat</keyword>
<sequence length="775" mass="86924">MGRLFCLTEFNATPGRMMGSCNSEEEEEDRFFDTREDITSISDSGSDCPEKFDLYSSPILENWVLGGSRYEVWIENPGSVNERRHKFLKWMGLGLDQTKKEDSDDLFGDKFSIDTDRITENGGAVLRNADFEGGFLSSRSSMSYWSNDSRDLSTERALEENFVCRIRNLDDGTEYIVDELGQDGMLSSLREVGSDRLVSFEEFQSILGLSPSVPQIMQRDADEKLTTPVETRKRVKKSWLRRFCFLARILVKRKRGAKLKPNDSDSSSGAKVRRVRVRPFKKRSKEISALYMGQEIHAHDGSILTMKFSPEGQYLASAGEDGIVRVWQVIESERSIECEIPDIDPSCVYLRVNHFSELAPLFAAKEKLSIFKGLRKTSESACVVFPPSVIRISEKPLHEFHGHNSEILDLSWSKNKHLLSSSVDKTVRLWRVGHDQCLKVFSHNNYVTSVQFNPIDDNYFISGSIDGKVRIWEISGCQVVDWTDIKEIVTAVCYRPDGQGGIIGSMNGNCHFYNISDNHLQVDAQICLEGKKKFPGNRITGFQFSPSDPSKLMVTSADSQIRILDGVKVISKYKGLRNSGSQISASFTLDGKHIISASEDSNVYVWNYGSHDRPAVSPAKNIWSCERFFSSNVSVAIPWCGWRSGNSVVSTTPSAHQVSGDPLGRNLEENRSQHYHLDDKSSNTLPLSSPDCFSLGPGCFAEALPKGSATWPEEKLPTSTSLVVASVLCKSHYRFLKNSCQSTLTSPHAWCLVIVTAGWDGRIRSFQNYGLPVHL</sequence>
<dbReference type="InterPro" id="IPR001680">
    <property type="entry name" value="WD40_rpt"/>
</dbReference>
<evidence type="ECO:0000256" key="1">
    <source>
        <dbReference type="ARBA" id="ARBA00022574"/>
    </source>
</evidence>
<feature type="repeat" description="WD" evidence="3">
    <location>
        <begin position="584"/>
        <end position="616"/>
    </location>
</feature>
<dbReference type="EMBL" id="MVGT01001025">
    <property type="protein sequence ID" value="OVA14741.1"/>
    <property type="molecule type" value="Genomic_DNA"/>
</dbReference>
<dbReference type="SUPFAM" id="SSF50978">
    <property type="entry name" value="WD40 repeat-like"/>
    <property type="match status" value="1"/>
</dbReference>
<reference evidence="4 5" key="1">
    <citation type="journal article" date="2017" name="Mol. Plant">
        <title>The Genome of Medicinal Plant Macleaya cordata Provides New Insights into Benzylisoquinoline Alkaloids Metabolism.</title>
        <authorList>
            <person name="Liu X."/>
            <person name="Liu Y."/>
            <person name="Huang P."/>
            <person name="Ma Y."/>
            <person name="Qing Z."/>
            <person name="Tang Q."/>
            <person name="Cao H."/>
            <person name="Cheng P."/>
            <person name="Zheng Y."/>
            <person name="Yuan Z."/>
            <person name="Zhou Y."/>
            <person name="Liu J."/>
            <person name="Tang Z."/>
            <person name="Zhuo Y."/>
            <person name="Zhang Y."/>
            <person name="Yu L."/>
            <person name="Huang J."/>
            <person name="Yang P."/>
            <person name="Peng Q."/>
            <person name="Zhang J."/>
            <person name="Jiang W."/>
            <person name="Zhang Z."/>
            <person name="Lin K."/>
            <person name="Ro D.K."/>
            <person name="Chen X."/>
            <person name="Xiong X."/>
            <person name="Shang Y."/>
            <person name="Huang S."/>
            <person name="Zeng J."/>
        </authorList>
    </citation>
    <scope>NUCLEOTIDE SEQUENCE [LARGE SCALE GENOMIC DNA]</scope>
    <source>
        <strain evidence="5">cv. BLH2017</strain>
        <tissue evidence="4">Root</tissue>
    </source>
</reference>
<feature type="repeat" description="WD" evidence="3">
    <location>
        <begin position="440"/>
        <end position="475"/>
    </location>
</feature>
<dbReference type="FunCoup" id="A0A200QWB6">
    <property type="interactions" value="2724"/>
</dbReference>
<dbReference type="InterPro" id="IPR040324">
    <property type="entry name" value="WDR44/Dgr2"/>
</dbReference>
<dbReference type="OMA" id="CDATRRQ"/>
<protein>
    <submittedName>
        <fullName evidence="4">WD40 repeat</fullName>
    </submittedName>
</protein>
<dbReference type="OrthoDB" id="408728at2759"/>
<keyword evidence="5" id="KW-1185">Reference proteome</keyword>
<dbReference type="Proteomes" id="UP000195402">
    <property type="component" value="Unassembled WGS sequence"/>
</dbReference>
<evidence type="ECO:0000313" key="5">
    <source>
        <dbReference type="Proteomes" id="UP000195402"/>
    </source>
</evidence>
<dbReference type="InterPro" id="IPR020472">
    <property type="entry name" value="WD40_PAC1"/>
</dbReference>
<dbReference type="SMART" id="SM00320">
    <property type="entry name" value="WD40"/>
    <property type="match status" value="6"/>
</dbReference>
<gene>
    <name evidence="4" type="ORF">BVC80_1819g63</name>
</gene>
<dbReference type="PANTHER" id="PTHR14221:SF0">
    <property type="entry name" value="WD REPEAT-CONTAINING PROTEIN 44"/>
    <property type="match status" value="1"/>
</dbReference>
<dbReference type="AlphaFoldDB" id="A0A200QWB6"/>
<dbReference type="Pfam" id="PF00400">
    <property type="entry name" value="WD40"/>
    <property type="match status" value="4"/>
</dbReference>
<proteinExistence type="predicted"/>
<evidence type="ECO:0000313" key="4">
    <source>
        <dbReference type="EMBL" id="OVA14741.1"/>
    </source>
</evidence>
<evidence type="ECO:0000256" key="2">
    <source>
        <dbReference type="ARBA" id="ARBA00022737"/>
    </source>
</evidence>
<name>A0A200QWB6_MACCD</name>
<dbReference type="InParanoid" id="A0A200QWB6"/>
<accession>A0A200QWB6</accession>